<dbReference type="RefSeq" id="WP_186365961.1">
    <property type="nucleotide sequence ID" value="NZ_RXIR01000003.1"/>
</dbReference>
<proteinExistence type="predicted"/>
<sequence>MITGKPDLSLKADLVGGFVPTSQLPAVALTKPFVVANRAEMLALDAEEGDVAVITSGADRGTYMLGTGSPSTFSSWVALVSPDDAVTSVNGQTGVVNLTAANVGAAPASHTHTMAQVTGLDTALEGKASKSQIVGRLFSGTGPPPASIPGAVVGDWYIDNLTKNLYKITGV</sequence>
<evidence type="ECO:0000313" key="1">
    <source>
        <dbReference type="EMBL" id="TVS29789.1"/>
    </source>
</evidence>
<protein>
    <submittedName>
        <fullName evidence="1">Uncharacterized protein</fullName>
    </submittedName>
</protein>
<dbReference type="AlphaFoldDB" id="A0A6C1TZ33"/>
<dbReference type="Proteomes" id="UP000336646">
    <property type="component" value="Unassembled WGS sequence"/>
</dbReference>
<gene>
    <name evidence="1" type="ORF">EKI59_02390</name>
</gene>
<comment type="caution">
    <text evidence="1">The sequence shown here is derived from an EMBL/GenBank/DDBJ whole genome shotgun (WGS) entry which is preliminary data.</text>
</comment>
<evidence type="ECO:0000313" key="2">
    <source>
        <dbReference type="Proteomes" id="UP000336646"/>
    </source>
</evidence>
<accession>A0A6C1TZ33</accession>
<dbReference type="EMBL" id="RXIR01000003">
    <property type="protein sequence ID" value="TVS29789.1"/>
    <property type="molecule type" value="Genomic_DNA"/>
</dbReference>
<organism evidence="1 2">
    <name type="scientific">Corynebacterium sanguinis</name>
    <dbReference type="NCBI Taxonomy" id="2594913"/>
    <lineage>
        <taxon>Bacteria</taxon>
        <taxon>Bacillati</taxon>
        <taxon>Actinomycetota</taxon>
        <taxon>Actinomycetes</taxon>
        <taxon>Mycobacteriales</taxon>
        <taxon>Corynebacteriaceae</taxon>
        <taxon>Corynebacterium</taxon>
    </lineage>
</organism>
<name>A0A6C1TZ33_9CORY</name>
<reference evidence="1 2" key="1">
    <citation type="submission" date="2018-12" db="EMBL/GenBank/DDBJ databases">
        <title>Corynebacterium sanguinis sp. nov., a clinically-associated and environmental corynebacterium.</title>
        <authorList>
            <person name="Gonzales-Siles L."/>
            <person name="Jaen-Luchoro D."/>
            <person name="Cardew S."/>
            <person name="Inganas E."/>
            <person name="Ohlen M."/>
            <person name="Jensie-Markopolous S."/>
            <person name="Pinyeiro-Iglesias B."/>
            <person name="Molin K."/>
            <person name="Skovbjerg S."/>
            <person name="Svensson-Stadler L."/>
            <person name="Funke G."/>
            <person name="Moore E.R.B."/>
        </authorList>
    </citation>
    <scope>NUCLEOTIDE SEQUENCE [LARGE SCALE GENOMIC DNA]</scope>
    <source>
        <strain evidence="1 2">58734</strain>
    </source>
</reference>